<gene>
    <name evidence="1" type="ORF">D7003_09410</name>
</gene>
<evidence type="ECO:0008006" key="3">
    <source>
        <dbReference type="Google" id="ProtNLM"/>
    </source>
</evidence>
<comment type="caution">
    <text evidence="1">The sequence shown here is derived from an EMBL/GenBank/DDBJ whole genome shotgun (WGS) entry which is preliminary data.</text>
</comment>
<accession>A0A3N0C0B4</accession>
<protein>
    <recommendedName>
        <fullName evidence="3">ABM domain-containing protein</fullName>
    </recommendedName>
</protein>
<sequence length="98" mass="10179">MAVAVIMEFAGATLEQYDQIIGKMGLTPGGPGPAGALGHWVAATDDGILVTDLWQTKALYDAFAKEQIGPFSAEAGIPGPPKVTYLDAHNYFTPGADA</sequence>
<reference evidence="1 2" key="1">
    <citation type="submission" date="2018-10" db="EMBL/GenBank/DDBJ databases">
        <title>Genome sequencing of Arthrobacter oryzae TNB02.</title>
        <authorList>
            <person name="Cho Y.-J."/>
            <person name="Cho A."/>
            <person name="Kim O.-S."/>
        </authorList>
    </citation>
    <scope>NUCLEOTIDE SEQUENCE [LARGE SCALE GENOMIC DNA]</scope>
    <source>
        <strain evidence="1 2">TNB02</strain>
    </source>
</reference>
<evidence type="ECO:0000313" key="1">
    <source>
        <dbReference type="EMBL" id="RNL55627.1"/>
    </source>
</evidence>
<evidence type="ECO:0000313" key="2">
    <source>
        <dbReference type="Proteomes" id="UP000273807"/>
    </source>
</evidence>
<dbReference type="OrthoDB" id="1550900at2"/>
<organism evidence="1 2">
    <name type="scientific">Arthrobacter oryzae</name>
    <dbReference type="NCBI Taxonomy" id="409290"/>
    <lineage>
        <taxon>Bacteria</taxon>
        <taxon>Bacillati</taxon>
        <taxon>Actinomycetota</taxon>
        <taxon>Actinomycetes</taxon>
        <taxon>Micrococcales</taxon>
        <taxon>Micrococcaceae</taxon>
        <taxon>Arthrobacter</taxon>
    </lineage>
</organism>
<dbReference type="Proteomes" id="UP000273807">
    <property type="component" value="Unassembled WGS sequence"/>
</dbReference>
<proteinExistence type="predicted"/>
<dbReference type="RefSeq" id="WP_123255200.1">
    <property type="nucleotide sequence ID" value="NZ_RBED01000091.1"/>
</dbReference>
<name>A0A3N0C0B4_9MICC</name>
<keyword evidence="2" id="KW-1185">Reference proteome</keyword>
<dbReference type="AlphaFoldDB" id="A0A3N0C0B4"/>
<dbReference type="EMBL" id="RBED01000091">
    <property type="protein sequence ID" value="RNL55627.1"/>
    <property type="molecule type" value="Genomic_DNA"/>
</dbReference>